<evidence type="ECO:0000313" key="3">
    <source>
        <dbReference type="Proteomes" id="UP000075230"/>
    </source>
</evidence>
<gene>
    <name evidence="1" type="ORF">AKAW2_50902A</name>
    <name evidence="2" type="ORF">RIB2604_03101500</name>
</gene>
<evidence type="ECO:0000313" key="4">
    <source>
        <dbReference type="Proteomes" id="UP000661280"/>
    </source>
</evidence>
<reference evidence="3" key="2">
    <citation type="submission" date="2016-02" db="EMBL/GenBank/DDBJ databases">
        <title>Genome sequencing of Aspergillus luchuensis NBRC 4314.</title>
        <authorList>
            <person name="Yamada O."/>
        </authorList>
    </citation>
    <scope>NUCLEOTIDE SEQUENCE [LARGE SCALE GENOMIC DNA]</scope>
    <source>
        <strain evidence="3">RIB 2604</strain>
    </source>
</reference>
<sequence length="276" mass="30841">MHTSVLLRQFLLPSSAIKLGRFVVNVDEPLYDYHDPSGIVSPATLTAVHACYEGDENTAVDRSFGSELTSFLSSTLSSRTRSVVRIKSQQVKAYYLDNSAQWFRQVVQSADVAEWIEQKIDEGEDIYIVVGYHTVEDAEIIQEGGDASGIRGKLIVPISTALAATGVVIPLGEVLNPGVSSNHERTEMQRHRYLAQGEQIIAVQYRKIRWRFFSGRSFDQASLAQKACWKRYDKLRGAGDDMAEIEMEDELALEEERESCARGEDKILSSAIVMTD</sequence>
<reference evidence="2 3" key="1">
    <citation type="journal article" date="2016" name="DNA Res.">
        <title>Genome sequence of Aspergillus luchuensis NBRC 4314.</title>
        <authorList>
            <person name="Yamada O."/>
            <person name="Machida M."/>
            <person name="Hosoyama A."/>
            <person name="Goto M."/>
            <person name="Takahashi T."/>
            <person name="Futagami T."/>
            <person name="Yamagata Y."/>
            <person name="Takeuchi M."/>
            <person name="Kobayashi T."/>
            <person name="Koike H."/>
            <person name="Abe K."/>
            <person name="Asai K."/>
            <person name="Arita M."/>
            <person name="Fujita N."/>
            <person name="Fukuda K."/>
            <person name="Higa K."/>
            <person name="Horikawa H."/>
            <person name="Ishikawa T."/>
            <person name="Jinno K."/>
            <person name="Kato Y."/>
            <person name="Kirimura K."/>
            <person name="Mizutani O."/>
            <person name="Nakasone K."/>
            <person name="Sano M."/>
            <person name="Shiraishi Y."/>
            <person name="Tsukahara M."/>
            <person name="Gomi K."/>
        </authorList>
    </citation>
    <scope>NUCLEOTIDE SEQUENCE [LARGE SCALE GENOMIC DNA]</scope>
    <source>
        <strain evidence="2 3">RIB 2604</strain>
    </source>
</reference>
<protein>
    <submittedName>
        <fullName evidence="2">Uncharacterized protein</fullName>
    </submittedName>
</protein>
<reference evidence="1" key="3">
    <citation type="submission" date="2021-01" db="EMBL/GenBank/DDBJ databases">
        <authorList>
            <consortium name="Aspergillus luchuensis mut. kawachii IFO 4304 genome sequencing consortium"/>
            <person name="Kazuki M."/>
            <person name="Futagami T."/>
        </authorList>
    </citation>
    <scope>NUCLEOTIDE SEQUENCE</scope>
    <source>
        <strain evidence="1">IFO 4308</strain>
    </source>
</reference>
<dbReference type="Proteomes" id="UP000075230">
    <property type="component" value="Unassembled WGS sequence"/>
</dbReference>
<keyword evidence="4" id="KW-1185">Reference proteome</keyword>
<dbReference type="AlphaFoldDB" id="A0A146FWC5"/>
<organism evidence="2 3">
    <name type="scientific">Aspergillus kawachii</name>
    <name type="common">White koji mold</name>
    <name type="synonym">Aspergillus awamori var. kawachi</name>
    <dbReference type="NCBI Taxonomy" id="1069201"/>
    <lineage>
        <taxon>Eukaryota</taxon>
        <taxon>Fungi</taxon>
        <taxon>Dikarya</taxon>
        <taxon>Ascomycota</taxon>
        <taxon>Pezizomycotina</taxon>
        <taxon>Eurotiomycetes</taxon>
        <taxon>Eurotiomycetidae</taxon>
        <taxon>Eurotiales</taxon>
        <taxon>Aspergillaceae</taxon>
        <taxon>Aspergillus</taxon>
        <taxon>Aspergillus subgen. Circumdati</taxon>
    </lineage>
</organism>
<evidence type="ECO:0000313" key="2">
    <source>
        <dbReference type="EMBL" id="GAT29816.1"/>
    </source>
</evidence>
<dbReference type="EMBL" id="BCWF01000030">
    <property type="protein sequence ID" value="GAT29816.1"/>
    <property type="molecule type" value="Genomic_DNA"/>
</dbReference>
<name>A0A146FWC5_ASPKA</name>
<proteinExistence type="predicted"/>
<evidence type="ECO:0000313" key="1">
    <source>
        <dbReference type="EMBL" id="BCS00561.1"/>
    </source>
</evidence>
<dbReference type="OrthoDB" id="5410365at2759"/>
<dbReference type="KEGG" id="aluc:AKAW2_50902A"/>
<dbReference type="Proteomes" id="UP000661280">
    <property type="component" value="Chromosome 5"/>
</dbReference>
<dbReference type="VEuPathDB" id="FungiDB:ASPFODRAFT_50741"/>
<dbReference type="RefSeq" id="XP_041544323.1">
    <property type="nucleotide sequence ID" value="XM_041690772.1"/>
</dbReference>
<accession>A0A146FWC5</accession>
<dbReference type="GeneID" id="64961882"/>
<reference evidence="1" key="4">
    <citation type="submission" date="2021-02" db="EMBL/GenBank/DDBJ databases">
        <title>Aspergillus luchuensis mut. kawachii IFO 4304 genome sequence.</title>
        <authorList>
            <person name="Mori K."/>
            <person name="Kadooka C."/>
            <person name="Goto M."/>
            <person name="Futagami T."/>
        </authorList>
    </citation>
    <scope>NUCLEOTIDE SEQUENCE</scope>
    <source>
        <strain evidence="1">IFO 4308</strain>
    </source>
</reference>
<dbReference type="EMBL" id="AP024429">
    <property type="protein sequence ID" value="BCS00561.1"/>
    <property type="molecule type" value="Genomic_DNA"/>
</dbReference>